<protein>
    <recommendedName>
        <fullName evidence="7">TPX2 C-terminal domain-containing protein</fullName>
    </recommendedName>
</protein>
<feature type="domain" description="TPX2 C-terminal" evidence="7">
    <location>
        <begin position="149"/>
        <end position="215"/>
    </location>
</feature>
<feature type="coiled-coil region" evidence="5">
    <location>
        <begin position="155"/>
        <end position="191"/>
    </location>
</feature>
<comment type="subcellular location">
    <subcellularLocation>
        <location evidence="1">Cytoplasm</location>
        <location evidence="1">Cytoskeleton</location>
    </subcellularLocation>
</comment>
<evidence type="ECO:0000256" key="6">
    <source>
        <dbReference type="SAM" id="MobiDB-lite"/>
    </source>
</evidence>
<feature type="region of interest" description="Disordered" evidence="6">
    <location>
        <begin position="1"/>
        <end position="110"/>
    </location>
</feature>
<proteinExistence type="inferred from homology"/>
<evidence type="ECO:0000256" key="3">
    <source>
        <dbReference type="ARBA" id="ARBA00022490"/>
    </source>
</evidence>
<feature type="compositionally biased region" description="Basic and acidic residues" evidence="6">
    <location>
        <begin position="82"/>
        <end position="105"/>
    </location>
</feature>
<evidence type="ECO:0000313" key="9">
    <source>
        <dbReference type="Proteomes" id="UP000076722"/>
    </source>
</evidence>
<evidence type="ECO:0000256" key="5">
    <source>
        <dbReference type="SAM" id="Coils"/>
    </source>
</evidence>
<comment type="similarity">
    <text evidence="2">Belongs to the TPX2 family.</text>
</comment>
<evidence type="ECO:0000256" key="2">
    <source>
        <dbReference type="ARBA" id="ARBA00005885"/>
    </source>
</evidence>
<sequence length="217" mass="24666">MPNRTRVSRITGPSAKLSREEENLSVDVPKVFKASKETSVRPHISRGAENREPRGDKVIRSKRARPPVPAQPDLRPTVPQEFHFRSDSRLRLSHSKDEAAVRPKEVNSSVHPVPDFRAIHAAEEARKATVKSSLKTLVLPSLGAPSNASARAKEREKFEEKLRIKEQELAALKAEAEKKRLAEEEAWLKEERKRTIPRANEVPKWYQDAPRKQKKAT</sequence>
<dbReference type="OrthoDB" id="3242303at2759"/>
<keyword evidence="9" id="KW-1185">Reference proteome</keyword>
<keyword evidence="5" id="KW-0175">Coiled coil</keyword>
<dbReference type="Pfam" id="PF06886">
    <property type="entry name" value="TPX2"/>
    <property type="match status" value="1"/>
</dbReference>
<keyword evidence="3" id="KW-0963">Cytoplasm</keyword>
<organism evidence="8 9">
    <name type="scientific">Sistotremastrum niveocremeum HHB9708</name>
    <dbReference type="NCBI Taxonomy" id="1314777"/>
    <lineage>
        <taxon>Eukaryota</taxon>
        <taxon>Fungi</taxon>
        <taxon>Dikarya</taxon>
        <taxon>Basidiomycota</taxon>
        <taxon>Agaricomycotina</taxon>
        <taxon>Agaricomycetes</taxon>
        <taxon>Sistotremastrales</taxon>
        <taxon>Sistotremastraceae</taxon>
        <taxon>Sertulicium</taxon>
        <taxon>Sertulicium niveocremeum</taxon>
    </lineage>
</organism>
<dbReference type="STRING" id="1314777.A0A164UMP6"/>
<dbReference type="GO" id="GO:0005856">
    <property type="term" value="C:cytoskeleton"/>
    <property type="evidence" value="ECO:0007669"/>
    <property type="project" value="UniProtKB-SubCell"/>
</dbReference>
<dbReference type="Proteomes" id="UP000076722">
    <property type="component" value="Unassembled WGS sequence"/>
</dbReference>
<evidence type="ECO:0000256" key="1">
    <source>
        <dbReference type="ARBA" id="ARBA00004245"/>
    </source>
</evidence>
<evidence type="ECO:0000313" key="8">
    <source>
        <dbReference type="EMBL" id="KZS93377.1"/>
    </source>
</evidence>
<evidence type="ECO:0000256" key="4">
    <source>
        <dbReference type="ARBA" id="ARBA00023212"/>
    </source>
</evidence>
<keyword evidence="4" id="KW-0206">Cytoskeleton</keyword>
<gene>
    <name evidence="8" type="ORF">SISNIDRAFT_485632</name>
</gene>
<dbReference type="EMBL" id="KV419407">
    <property type="protein sequence ID" value="KZS93377.1"/>
    <property type="molecule type" value="Genomic_DNA"/>
</dbReference>
<dbReference type="AlphaFoldDB" id="A0A164UMP6"/>
<feature type="compositionally biased region" description="Basic and acidic residues" evidence="6">
    <location>
        <begin position="34"/>
        <end position="59"/>
    </location>
</feature>
<name>A0A164UMP6_9AGAM</name>
<dbReference type="InterPro" id="IPR027329">
    <property type="entry name" value="TPX2_C"/>
</dbReference>
<accession>A0A164UMP6</accession>
<evidence type="ECO:0000259" key="7">
    <source>
        <dbReference type="Pfam" id="PF06886"/>
    </source>
</evidence>
<reference evidence="8 9" key="1">
    <citation type="journal article" date="2016" name="Mol. Biol. Evol.">
        <title>Comparative Genomics of Early-Diverging Mushroom-Forming Fungi Provides Insights into the Origins of Lignocellulose Decay Capabilities.</title>
        <authorList>
            <person name="Nagy L.G."/>
            <person name="Riley R."/>
            <person name="Tritt A."/>
            <person name="Adam C."/>
            <person name="Daum C."/>
            <person name="Floudas D."/>
            <person name="Sun H."/>
            <person name="Yadav J.S."/>
            <person name="Pangilinan J."/>
            <person name="Larsson K.H."/>
            <person name="Matsuura K."/>
            <person name="Barry K."/>
            <person name="Labutti K."/>
            <person name="Kuo R."/>
            <person name="Ohm R.A."/>
            <person name="Bhattacharya S.S."/>
            <person name="Shirouzu T."/>
            <person name="Yoshinaga Y."/>
            <person name="Martin F.M."/>
            <person name="Grigoriev I.V."/>
            <person name="Hibbett D.S."/>
        </authorList>
    </citation>
    <scope>NUCLEOTIDE SEQUENCE [LARGE SCALE GENOMIC DNA]</scope>
    <source>
        <strain evidence="8 9">HHB9708</strain>
    </source>
</reference>